<dbReference type="Proteomes" id="UP001162836">
    <property type="component" value="Unassembled WGS sequence"/>
</dbReference>
<comment type="caution">
    <text evidence="1">The sequence shown here is derived from an EMBL/GenBank/DDBJ whole genome shotgun (WGS) entry which is preliminary data.</text>
</comment>
<reference evidence="1 2" key="1">
    <citation type="journal article" date="2023" name="Antonie Van Leeuwenhoek">
        <title>Unveiling the genomic potential of a novel thermostable glycoside hydrolases producing Neobacillus sedimentimangrovi UE25.</title>
        <authorList>
            <person name="Ejaz U."/>
            <person name="Saleem F."/>
            <person name="Rashid R."/>
            <person name="Hasan K.A."/>
            <person name="Syed M.N."/>
            <person name="Sohail M."/>
        </authorList>
    </citation>
    <scope>NUCLEOTIDE SEQUENCE [LARGE SCALE GENOMIC DNA]</scope>
    <source>
        <strain evidence="1 2">UE25</strain>
    </source>
</reference>
<gene>
    <name evidence="1" type="ORF">LRS37_11575</name>
</gene>
<evidence type="ECO:0000313" key="2">
    <source>
        <dbReference type="Proteomes" id="UP001162836"/>
    </source>
</evidence>
<sequence>MYCVVGHNRIAGYFLCIDEYVYVTVWCTNERERVTDAKNGVSKWIR</sequence>
<dbReference type="RefSeq" id="WP_204317771.1">
    <property type="nucleotide sequence ID" value="NZ_JAAFZF010000046.1"/>
</dbReference>
<name>A0ABS8QKD7_9BACI</name>
<organism evidence="1 2">
    <name type="scientific">Neobacillus sedimentimangrovi</name>
    <dbReference type="NCBI Taxonomy" id="2699460"/>
    <lineage>
        <taxon>Bacteria</taxon>
        <taxon>Bacillati</taxon>
        <taxon>Bacillota</taxon>
        <taxon>Bacilli</taxon>
        <taxon>Bacillales</taxon>
        <taxon>Bacillaceae</taxon>
        <taxon>Neobacillus</taxon>
    </lineage>
</organism>
<dbReference type="EMBL" id="JAJODE010000033">
    <property type="protein sequence ID" value="MCD4839510.1"/>
    <property type="molecule type" value="Genomic_DNA"/>
</dbReference>
<proteinExistence type="predicted"/>
<accession>A0ABS8QKD7</accession>
<evidence type="ECO:0000313" key="1">
    <source>
        <dbReference type="EMBL" id="MCD4839510.1"/>
    </source>
</evidence>
<keyword evidence="2" id="KW-1185">Reference proteome</keyword>
<protein>
    <submittedName>
        <fullName evidence="1">Uncharacterized protein</fullName>
    </submittedName>
</protein>